<sequence length="84" mass="9745">MDLFLKPKPRLGSKATWVVSDRAKAIVKYYAQYTGYTEDEVVDQVLSKLKDDPEFIKWIKDKRRNKRAMAQIFSDTEAEESTVG</sequence>
<protein>
    <submittedName>
        <fullName evidence="1">Uncharacterized protein</fullName>
    </submittedName>
</protein>
<name>A0ABV6DMD4_9BACL</name>
<evidence type="ECO:0000313" key="2">
    <source>
        <dbReference type="Proteomes" id="UP001589776"/>
    </source>
</evidence>
<accession>A0ABV6DMD4</accession>
<reference evidence="1 2" key="1">
    <citation type="submission" date="2024-09" db="EMBL/GenBank/DDBJ databases">
        <authorList>
            <person name="Sun Q."/>
            <person name="Mori K."/>
        </authorList>
    </citation>
    <scope>NUCLEOTIDE SEQUENCE [LARGE SCALE GENOMIC DNA]</scope>
    <source>
        <strain evidence="1 2">CCM 7759</strain>
    </source>
</reference>
<evidence type="ECO:0000313" key="1">
    <source>
        <dbReference type="EMBL" id="MFC0213801.1"/>
    </source>
</evidence>
<keyword evidence="2" id="KW-1185">Reference proteome</keyword>
<comment type="caution">
    <text evidence="1">The sequence shown here is derived from an EMBL/GenBank/DDBJ whole genome shotgun (WGS) entry which is preliminary data.</text>
</comment>
<gene>
    <name evidence="1" type="ORF">ACFFK0_15320</name>
</gene>
<dbReference type="RefSeq" id="WP_377471138.1">
    <property type="nucleotide sequence ID" value="NZ_JBHLWN010000063.1"/>
</dbReference>
<organism evidence="1 2">
    <name type="scientific">Paenibacillus chartarius</name>
    <dbReference type="NCBI Taxonomy" id="747481"/>
    <lineage>
        <taxon>Bacteria</taxon>
        <taxon>Bacillati</taxon>
        <taxon>Bacillota</taxon>
        <taxon>Bacilli</taxon>
        <taxon>Bacillales</taxon>
        <taxon>Paenibacillaceae</taxon>
        <taxon>Paenibacillus</taxon>
    </lineage>
</organism>
<dbReference type="Proteomes" id="UP001589776">
    <property type="component" value="Unassembled WGS sequence"/>
</dbReference>
<proteinExistence type="predicted"/>
<dbReference type="EMBL" id="JBHLWN010000063">
    <property type="protein sequence ID" value="MFC0213801.1"/>
    <property type="molecule type" value="Genomic_DNA"/>
</dbReference>